<evidence type="ECO:0000256" key="2">
    <source>
        <dbReference type="ARBA" id="ARBA00023043"/>
    </source>
</evidence>
<evidence type="ECO:0000256" key="3">
    <source>
        <dbReference type="PROSITE-ProRule" id="PRU00023"/>
    </source>
</evidence>
<dbReference type="SUPFAM" id="SSF48403">
    <property type="entry name" value="Ankyrin repeat"/>
    <property type="match status" value="1"/>
</dbReference>
<dbReference type="PROSITE" id="PS50088">
    <property type="entry name" value="ANK_REPEAT"/>
    <property type="match status" value="3"/>
</dbReference>
<proteinExistence type="predicted"/>
<name>A0A6A6ELJ6_9PEZI</name>
<feature type="repeat" description="ANK" evidence="3">
    <location>
        <begin position="68"/>
        <end position="100"/>
    </location>
</feature>
<dbReference type="PRINTS" id="PR01415">
    <property type="entry name" value="ANKYRIN"/>
</dbReference>
<keyword evidence="5" id="KW-1185">Reference proteome</keyword>
<dbReference type="SMART" id="SM00248">
    <property type="entry name" value="ANK"/>
    <property type="match status" value="4"/>
</dbReference>
<dbReference type="PANTHER" id="PTHR24198">
    <property type="entry name" value="ANKYRIN REPEAT AND PROTEIN KINASE DOMAIN-CONTAINING PROTEIN"/>
    <property type="match status" value="1"/>
</dbReference>
<feature type="non-terminal residue" evidence="4">
    <location>
        <position position="1"/>
    </location>
</feature>
<dbReference type="Gene3D" id="1.25.40.20">
    <property type="entry name" value="Ankyrin repeat-containing domain"/>
    <property type="match status" value="1"/>
</dbReference>
<dbReference type="PANTHER" id="PTHR24198:SF165">
    <property type="entry name" value="ANKYRIN REPEAT-CONTAINING PROTEIN-RELATED"/>
    <property type="match status" value="1"/>
</dbReference>
<dbReference type="InterPro" id="IPR002110">
    <property type="entry name" value="Ankyrin_rpt"/>
</dbReference>
<dbReference type="InterPro" id="IPR036770">
    <property type="entry name" value="Ankyrin_rpt-contain_sf"/>
</dbReference>
<evidence type="ECO:0000313" key="5">
    <source>
        <dbReference type="Proteomes" id="UP000800200"/>
    </source>
</evidence>
<sequence length="129" mass="13753">GCTPLWNAAKGGFEATVKLLLDHGADPDSPSRDGETPLAVAAYWNSYAIAMQLIATGRVDVNVKRGYYERTPLIEMAENGKKEIVALLIEKGANINATDNRGNSLLSCAAEKGHVSVIKLLLDKGANVD</sequence>
<dbReference type="Proteomes" id="UP000800200">
    <property type="component" value="Unassembled WGS sequence"/>
</dbReference>
<feature type="non-terminal residue" evidence="4">
    <location>
        <position position="129"/>
    </location>
</feature>
<keyword evidence="2 3" id="KW-0040">ANK repeat</keyword>
<dbReference type="PROSITE" id="PS50297">
    <property type="entry name" value="ANK_REP_REGION"/>
    <property type="match status" value="3"/>
</dbReference>
<dbReference type="Pfam" id="PF13637">
    <property type="entry name" value="Ank_4"/>
    <property type="match status" value="1"/>
</dbReference>
<evidence type="ECO:0000256" key="1">
    <source>
        <dbReference type="ARBA" id="ARBA00022737"/>
    </source>
</evidence>
<organism evidence="4 5">
    <name type="scientific">Zopfia rhizophila CBS 207.26</name>
    <dbReference type="NCBI Taxonomy" id="1314779"/>
    <lineage>
        <taxon>Eukaryota</taxon>
        <taxon>Fungi</taxon>
        <taxon>Dikarya</taxon>
        <taxon>Ascomycota</taxon>
        <taxon>Pezizomycotina</taxon>
        <taxon>Dothideomycetes</taxon>
        <taxon>Dothideomycetes incertae sedis</taxon>
        <taxon>Zopfiaceae</taxon>
        <taxon>Zopfia</taxon>
    </lineage>
</organism>
<dbReference type="AlphaFoldDB" id="A0A6A6ELJ6"/>
<gene>
    <name evidence="4" type="ORF">K469DRAFT_518930</name>
</gene>
<feature type="repeat" description="ANK" evidence="3">
    <location>
        <begin position="1"/>
        <end position="32"/>
    </location>
</feature>
<evidence type="ECO:0000313" key="4">
    <source>
        <dbReference type="EMBL" id="KAF2192454.1"/>
    </source>
</evidence>
<keyword evidence="1" id="KW-0677">Repeat</keyword>
<dbReference type="EMBL" id="ML994615">
    <property type="protein sequence ID" value="KAF2192454.1"/>
    <property type="molecule type" value="Genomic_DNA"/>
</dbReference>
<accession>A0A6A6ELJ6</accession>
<dbReference type="OrthoDB" id="4772757at2759"/>
<feature type="repeat" description="ANK" evidence="3">
    <location>
        <begin position="101"/>
        <end position="129"/>
    </location>
</feature>
<reference evidence="4" key="1">
    <citation type="journal article" date="2020" name="Stud. Mycol.">
        <title>101 Dothideomycetes genomes: a test case for predicting lifestyles and emergence of pathogens.</title>
        <authorList>
            <person name="Haridas S."/>
            <person name="Albert R."/>
            <person name="Binder M."/>
            <person name="Bloem J."/>
            <person name="Labutti K."/>
            <person name="Salamov A."/>
            <person name="Andreopoulos B."/>
            <person name="Baker S."/>
            <person name="Barry K."/>
            <person name="Bills G."/>
            <person name="Bluhm B."/>
            <person name="Cannon C."/>
            <person name="Castanera R."/>
            <person name="Culley D."/>
            <person name="Daum C."/>
            <person name="Ezra D."/>
            <person name="Gonzalez J."/>
            <person name="Henrissat B."/>
            <person name="Kuo A."/>
            <person name="Liang C."/>
            <person name="Lipzen A."/>
            <person name="Lutzoni F."/>
            <person name="Magnuson J."/>
            <person name="Mondo S."/>
            <person name="Nolan M."/>
            <person name="Ohm R."/>
            <person name="Pangilinan J."/>
            <person name="Park H.-J."/>
            <person name="Ramirez L."/>
            <person name="Alfaro M."/>
            <person name="Sun H."/>
            <person name="Tritt A."/>
            <person name="Yoshinaga Y."/>
            <person name="Zwiers L.-H."/>
            <person name="Turgeon B."/>
            <person name="Goodwin S."/>
            <person name="Spatafora J."/>
            <person name="Crous P."/>
            <person name="Grigoriev I."/>
        </authorList>
    </citation>
    <scope>NUCLEOTIDE SEQUENCE</scope>
    <source>
        <strain evidence="4">CBS 207.26</strain>
    </source>
</reference>
<protein>
    <submittedName>
        <fullName evidence="4">Ankyrin repeat protein</fullName>
    </submittedName>
</protein>
<dbReference type="Pfam" id="PF12796">
    <property type="entry name" value="Ank_2"/>
    <property type="match status" value="1"/>
</dbReference>